<proteinExistence type="predicted"/>
<reference evidence="1 2" key="1">
    <citation type="journal article" date="2021" name="Sci. Rep.">
        <title>The distribution of antibiotic resistance genes in chicken gut microbiota commensals.</title>
        <authorList>
            <person name="Juricova H."/>
            <person name="Matiasovicova J."/>
            <person name="Kubasova T."/>
            <person name="Cejkova D."/>
            <person name="Rychlik I."/>
        </authorList>
    </citation>
    <scope>NUCLEOTIDE SEQUENCE [LARGE SCALE GENOMIC DNA]</scope>
    <source>
        <strain evidence="1 2">An574</strain>
    </source>
</reference>
<comment type="caution">
    <text evidence="1">The sequence shown here is derived from an EMBL/GenBank/DDBJ whole genome shotgun (WGS) entry which is preliminary data.</text>
</comment>
<dbReference type="Proteomes" id="UP000785625">
    <property type="component" value="Unassembled WGS sequence"/>
</dbReference>
<dbReference type="InterPro" id="IPR029058">
    <property type="entry name" value="AB_hydrolase_fold"/>
</dbReference>
<gene>
    <name evidence="1" type="ORF">H5975_05485</name>
</gene>
<dbReference type="Pfam" id="PF06028">
    <property type="entry name" value="DUF915"/>
    <property type="match status" value="1"/>
</dbReference>
<keyword evidence="1" id="KW-0378">Hydrolase</keyword>
<sequence>MKKIWQWILLVVVVAGLGLGYYSGHLFAKTIDYQPESHRPAIGTPTFFFHGYGSSYHAEEYMVNGAVKEGITSKNAVIRANVRPNGSVKLTGKIKANSKNPVVEVNFDNPRNGNYKVDGKWARNVIVMLQNHYRFQRINLVGHSMGNMAIMYYLREYNNDHQLPILNKQVAIAGHFNGLVMADNNKNNDRVASDGKPLNNVTKQYRYLEALRKTYPKSAEVLNIYGNKGNGTDGDLTIQSAQSMKYLVQPRAKSYQEQEMKGHQASHSRLHHNDDVNALLYSFLWNRTV</sequence>
<evidence type="ECO:0000313" key="1">
    <source>
        <dbReference type="EMBL" id="MBM6940927.1"/>
    </source>
</evidence>
<protein>
    <submittedName>
        <fullName evidence="1">Alpha/beta hydrolase</fullName>
    </submittedName>
</protein>
<dbReference type="EMBL" id="JACJKU010000048">
    <property type="protein sequence ID" value="MBM6940927.1"/>
    <property type="molecule type" value="Genomic_DNA"/>
</dbReference>
<accession>A0ABS2GXB5</accession>
<dbReference type="Gene3D" id="3.40.50.1820">
    <property type="entry name" value="alpha/beta hydrolase"/>
    <property type="match status" value="1"/>
</dbReference>
<keyword evidence="2" id="KW-1185">Reference proteome</keyword>
<dbReference type="GO" id="GO:0016787">
    <property type="term" value="F:hydrolase activity"/>
    <property type="evidence" value="ECO:0007669"/>
    <property type="project" value="UniProtKB-KW"/>
</dbReference>
<organism evidence="1 2">
    <name type="scientific">Limosilactobacillus coleohominis</name>
    <dbReference type="NCBI Taxonomy" id="181675"/>
    <lineage>
        <taxon>Bacteria</taxon>
        <taxon>Bacillati</taxon>
        <taxon>Bacillota</taxon>
        <taxon>Bacilli</taxon>
        <taxon>Lactobacillales</taxon>
        <taxon>Lactobacillaceae</taxon>
        <taxon>Limosilactobacillus</taxon>
    </lineage>
</organism>
<evidence type="ECO:0000313" key="2">
    <source>
        <dbReference type="Proteomes" id="UP000785625"/>
    </source>
</evidence>
<dbReference type="SUPFAM" id="SSF53474">
    <property type="entry name" value="alpha/beta-Hydrolases"/>
    <property type="match status" value="1"/>
</dbReference>
<dbReference type="InterPro" id="IPR010315">
    <property type="entry name" value="DUF915_hydro-like"/>
</dbReference>
<dbReference type="RefSeq" id="WP_204785210.1">
    <property type="nucleotide sequence ID" value="NZ_CALVGD010000087.1"/>
</dbReference>
<name>A0ABS2GXB5_9LACO</name>